<protein>
    <submittedName>
        <fullName evidence="1">Uncharacterized protein</fullName>
    </submittedName>
</protein>
<dbReference type="RefSeq" id="WP_163150451.1">
    <property type="nucleotide sequence ID" value="NZ_VKHP01000006.1"/>
</dbReference>
<dbReference type="AlphaFoldDB" id="A0A6P1B8D5"/>
<keyword evidence="2" id="KW-1185">Reference proteome</keyword>
<organism evidence="1 2">
    <name type="scientific">Bradyrhizobium uaiense</name>
    <dbReference type="NCBI Taxonomy" id="2594946"/>
    <lineage>
        <taxon>Bacteria</taxon>
        <taxon>Pseudomonadati</taxon>
        <taxon>Pseudomonadota</taxon>
        <taxon>Alphaproteobacteria</taxon>
        <taxon>Hyphomicrobiales</taxon>
        <taxon>Nitrobacteraceae</taxon>
        <taxon>Bradyrhizobium</taxon>
    </lineage>
</organism>
<accession>A0A6P1B8D5</accession>
<sequence length="82" mass="9196">MKPIQTEHTNAVLGAPPNWDAEANGPCGGLPVLVQDEGGLPAFYSYWRPTWRERFEILFGRLIRLCVVGRTHAPVHLDTELI</sequence>
<comment type="caution">
    <text evidence="1">The sequence shown here is derived from an EMBL/GenBank/DDBJ whole genome shotgun (WGS) entry which is preliminary data.</text>
</comment>
<evidence type="ECO:0000313" key="1">
    <source>
        <dbReference type="EMBL" id="NEU94797.1"/>
    </source>
</evidence>
<name>A0A6P1B8D5_9BRAD</name>
<dbReference type="Proteomes" id="UP000468531">
    <property type="component" value="Unassembled WGS sequence"/>
</dbReference>
<dbReference type="EMBL" id="VKHP01000006">
    <property type="protein sequence ID" value="NEU94797.1"/>
    <property type="molecule type" value="Genomic_DNA"/>
</dbReference>
<proteinExistence type="predicted"/>
<evidence type="ECO:0000313" key="2">
    <source>
        <dbReference type="Proteomes" id="UP000468531"/>
    </source>
</evidence>
<reference evidence="1 2" key="1">
    <citation type="journal article" date="2020" name="Arch. Microbiol.">
        <title>Bradyrhizobium uaiense sp. nov., a new highly efficient cowpea symbiont.</title>
        <authorList>
            <person name="Cabral Michel D."/>
            <person name="Azarias Guimaraes A."/>
            <person name="Martins da Costa E."/>
            <person name="Soares de Carvalho T."/>
            <person name="Balsanelli E."/>
            <person name="Willems A."/>
            <person name="Maltempi de Souza E."/>
            <person name="de Souza Moreira F.M."/>
        </authorList>
    </citation>
    <scope>NUCLEOTIDE SEQUENCE [LARGE SCALE GENOMIC DNA]</scope>
    <source>
        <strain evidence="1 2">UFLA 03-164</strain>
    </source>
</reference>
<gene>
    <name evidence="1" type="ORF">FNJ47_02885</name>
</gene>